<proteinExistence type="predicted"/>
<feature type="region of interest" description="Disordered" evidence="1">
    <location>
        <begin position="21"/>
        <end position="59"/>
    </location>
</feature>
<keyword evidence="2" id="KW-0732">Signal</keyword>
<accession>A0A1M5PE92</accession>
<feature type="chain" id="PRO_5013133035" evidence="2">
    <location>
        <begin position="25"/>
        <end position="140"/>
    </location>
</feature>
<evidence type="ECO:0000313" key="4">
    <source>
        <dbReference type="Proteomes" id="UP000184287"/>
    </source>
</evidence>
<sequence>MKRILYISCVVLALSACNSSPKQTQSVITPTPAGLPSASTPVAATGEKPANNPAHGQPYHDCALPVGAPLNAKNNTPAAPGTPVAVPATPVATQATPVSVTTSPATTPTSVPKNQKEVRLNPAHGQPGHSCAIAVGAPLT</sequence>
<dbReference type="STRING" id="288992.SAMN04488522_109121"/>
<protein>
    <submittedName>
        <fullName evidence="3">Uncharacterized protein</fullName>
    </submittedName>
</protein>
<dbReference type="Proteomes" id="UP000184287">
    <property type="component" value="Unassembled WGS sequence"/>
</dbReference>
<dbReference type="OrthoDB" id="678557at2"/>
<evidence type="ECO:0000313" key="3">
    <source>
        <dbReference type="EMBL" id="SHH00116.1"/>
    </source>
</evidence>
<feature type="signal peptide" evidence="2">
    <location>
        <begin position="1"/>
        <end position="24"/>
    </location>
</feature>
<reference evidence="4" key="1">
    <citation type="submission" date="2016-11" db="EMBL/GenBank/DDBJ databases">
        <authorList>
            <person name="Varghese N."/>
            <person name="Submissions S."/>
        </authorList>
    </citation>
    <scope>NUCLEOTIDE SEQUENCE [LARGE SCALE GENOMIC DNA]</scope>
    <source>
        <strain evidence="4">DSM 16990</strain>
    </source>
</reference>
<gene>
    <name evidence="3" type="ORF">SAMN04488522_109121</name>
</gene>
<name>A0A1M5PE92_9SPHI</name>
<evidence type="ECO:0000256" key="2">
    <source>
        <dbReference type="SAM" id="SignalP"/>
    </source>
</evidence>
<evidence type="ECO:0000256" key="1">
    <source>
        <dbReference type="SAM" id="MobiDB-lite"/>
    </source>
</evidence>
<dbReference type="PROSITE" id="PS51257">
    <property type="entry name" value="PROKAR_LIPOPROTEIN"/>
    <property type="match status" value="1"/>
</dbReference>
<dbReference type="RefSeq" id="WP_073238762.1">
    <property type="nucleotide sequence ID" value="NZ_FQUQ01000009.1"/>
</dbReference>
<dbReference type="AlphaFoldDB" id="A0A1M5PE92"/>
<keyword evidence="4" id="KW-1185">Reference proteome</keyword>
<dbReference type="EMBL" id="FQUQ01000009">
    <property type="protein sequence ID" value="SHH00116.1"/>
    <property type="molecule type" value="Genomic_DNA"/>
</dbReference>
<organism evidence="3 4">
    <name type="scientific">Pedobacter caeni</name>
    <dbReference type="NCBI Taxonomy" id="288992"/>
    <lineage>
        <taxon>Bacteria</taxon>
        <taxon>Pseudomonadati</taxon>
        <taxon>Bacteroidota</taxon>
        <taxon>Sphingobacteriia</taxon>
        <taxon>Sphingobacteriales</taxon>
        <taxon>Sphingobacteriaceae</taxon>
        <taxon>Pedobacter</taxon>
    </lineage>
</organism>